<dbReference type="Proteomes" id="UP000308600">
    <property type="component" value="Unassembled WGS sequence"/>
</dbReference>
<gene>
    <name evidence="1" type="ORF">BDN72DRAFT_761413</name>
</gene>
<keyword evidence="2" id="KW-1185">Reference proteome</keyword>
<accession>A0ACD3B7K7</accession>
<proteinExistence type="predicted"/>
<dbReference type="EMBL" id="ML208274">
    <property type="protein sequence ID" value="TFK73619.1"/>
    <property type="molecule type" value="Genomic_DNA"/>
</dbReference>
<sequence>MSIRSSLKNTRLTASDIAEAPTPSPRLSAVIDPSVFIARPITPSAILDESISMSPNTSKEHSCDSLNSSPLHVEPYPQRPASGLRSPLDTPTQRKIEGVYDRFLMATSGVKRLGKGYQSDYAGPVGHTVLKKPAHHSALPRPFQTNRRPMPPPVSSEDCQRRGLSVDELGILTYSNSNSSREGAKTPSGKEDGTGTTITLMKRAMKAFVPAKTTSKRVSRAVAA</sequence>
<evidence type="ECO:0000313" key="1">
    <source>
        <dbReference type="EMBL" id="TFK73619.1"/>
    </source>
</evidence>
<protein>
    <submittedName>
        <fullName evidence="1">Uncharacterized protein</fullName>
    </submittedName>
</protein>
<evidence type="ECO:0000313" key="2">
    <source>
        <dbReference type="Proteomes" id="UP000308600"/>
    </source>
</evidence>
<name>A0ACD3B7K7_9AGAR</name>
<organism evidence="1 2">
    <name type="scientific">Pluteus cervinus</name>
    <dbReference type="NCBI Taxonomy" id="181527"/>
    <lineage>
        <taxon>Eukaryota</taxon>
        <taxon>Fungi</taxon>
        <taxon>Dikarya</taxon>
        <taxon>Basidiomycota</taxon>
        <taxon>Agaricomycotina</taxon>
        <taxon>Agaricomycetes</taxon>
        <taxon>Agaricomycetidae</taxon>
        <taxon>Agaricales</taxon>
        <taxon>Pluteineae</taxon>
        <taxon>Pluteaceae</taxon>
        <taxon>Pluteus</taxon>
    </lineage>
</organism>
<reference evidence="1 2" key="1">
    <citation type="journal article" date="2019" name="Nat. Ecol. Evol.">
        <title>Megaphylogeny resolves global patterns of mushroom evolution.</title>
        <authorList>
            <person name="Varga T."/>
            <person name="Krizsan K."/>
            <person name="Foldi C."/>
            <person name="Dima B."/>
            <person name="Sanchez-Garcia M."/>
            <person name="Sanchez-Ramirez S."/>
            <person name="Szollosi G.J."/>
            <person name="Szarkandi J.G."/>
            <person name="Papp V."/>
            <person name="Albert L."/>
            <person name="Andreopoulos W."/>
            <person name="Angelini C."/>
            <person name="Antonin V."/>
            <person name="Barry K.W."/>
            <person name="Bougher N.L."/>
            <person name="Buchanan P."/>
            <person name="Buyck B."/>
            <person name="Bense V."/>
            <person name="Catcheside P."/>
            <person name="Chovatia M."/>
            <person name="Cooper J."/>
            <person name="Damon W."/>
            <person name="Desjardin D."/>
            <person name="Finy P."/>
            <person name="Geml J."/>
            <person name="Haridas S."/>
            <person name="Hughes K."/>
            <person name="Justo A."/>
            <person name="Karasinski D."/>
            <person name="Kautmanova I."/>
            <person name="Kiss B."/>
            <person name="Kocsube S."/>
            <person name="Kotiranta H."/>
            <person name="LaButti K.M."/>
            <person name="Lechner B.E."/>
            <person name="Liimatainen K."/>
            <person name="Lipzen A."/>
            <person name="Lukacs Z."/>
            <person name="Mihaltcheva S."/>
            <person name="Morgado L.N."/>
            <person name="Niskanen T."/>
            <person name="Noordeloos M.E."/>
            <person name="Ohm R.A."/>
            <person name="Ortiz-Santana B."/>
            <person name="Ovrebo C."/>
            <person name="Racz N."/>
            <person name="Riley R."/>
            <person name="Savchenko A."/>
            <person name="Shiryaev A."/>
            <person name="Soop K."/>
            <person name="Spirin V."/>
            <person name="Szebenyi C."/>
            <person name="Tomsovsky M."/>
            <person name="Tulloss R.E."/>
            <person name="Uehling J."/>
            <person name="Grigoriev I.V."/>
            <person name="Vagvolgyi C."/>
            <person name="Papp T."/>
            <person name="Martin F.M."/>
            <person name="Miettinen O."/>
            <person name="Hibbett D.S."/>
            <person name="Nagy L.G."/>
        </authorList>
    </citation>
    <scope>NUCLEOTIDE SEQUENCE [LARGE SCALE GENOMIC DNA]</scope>
    <source>
        <strain evidence="1 2">NL-1719</strain>
    </source>
</reference>